<dbReference type="InterPro" id="IPR017230">
    <property type="entry name" value="Mrs6"/>
</dbReference>
<sequence>MQTDSLADSEWDVVIEGTGFPQSLLALALSRSGKKILHIDDNDFYGGNEASLGLVEAEEWAIKYAGARSSTSPFGHATVKRAQETGQVTLGRPRAYELSLAPQLLYSRSSLFDLVVSSQTHNQLDFQAVGSWFVADAASDVLLAVPSSREAIFQDEKIDMRAKRSLMKLLRSLVAEEPSDDWQTASATKFTSYLEQTFGVPSALHASLLALTMSSQPSQAISAGYAIPRITRHLRSIGVHAPGCPALLQRYGGLAEIVQVACRANAVGGGTYVLGKGISNVQDAAGSQLNVELTGGDRITTSWLVGTEAATSSNDVAQVVCRSISIIGSPLTALFQPQVAGAVTPAGAVIVIPGEDESDPPVHVFAHSSDTGECPSGQSILYASVALDHTSGLSRLEGAVQKVLRSVSAGESPPLLWSLQYQQQFASSREATDQTQRILKLGAMSSELVLDESIFEDVKAAWMRIAQPEDADDFMKFAARDGTTADEDEEESA</sequence>
<dbReference type="EMBL" id="KB456260">
    <property type="protein sequence ID" value="EMF17338.1"/>
    <property type="molecule type" value="Genomic_DNA"/>
</dbReference>
<dbReference type="InterPro" id="IPR018203">
    <property type="entry name" value="GDP_dissociation_inhibitor"/>
</dbReference>
<evidence type="ECO:0000256" key="1">
    <source>
        <dbReference type="ARBA" id="ARBA00005593"/>
    </source>
</evidence>
<evidence type="ECO:0000256" key="2">
    <source>
        <dbReference type="PIRNR" id="PIRNR037514"/>
    </source>
</evidence>
<dbReference type="GO" id="GO:0005829">
    <property type="term" value="C:cytosol"/>
    <property type="evidence" value="ECO:0007669"/>
    <property type="project" value="TreeGrafter"/>
</dbReference>
<dbReference type="Pfam" id="PF00996">
    <property type="entry name" value="GDI"/>
    <property type="match status" value="1"/>
</dbReference>
<dbReference type="GO" id="GO:0016192">
    <property type="term" value="P:vesicle-mediated transport"/>
    <property type="evidence" value="ECO:0007669"/>
    <property type="project" value="TreeGrafter"/>
</dbReference>
<dbReference type="Gene3D" id="1.10.405.10">
    <property type="entry name" value="Guanine Nucleotide Dissociation Inhibitor, domain 1"/>
    <property type="match status" value="1"/>
</dbReference>
<dbReference type="eggNOG" id="KOG1439">
    <property type="taxonomic scope" value="Eukaryota"/>
</dbReference>
<dbReference type="GO" id="GO:0005092">
    <property type="term" value="F:GDP-dissociation inhibitor activity"/>
    <property type="evidence" value="ECO:0007669"/>
    <property type="project" value="UniProtKB-UniRule"/>
</dbReference>
<dbReference type="GO" id="GO:0007264">
    <property type="term" value="P:small GTPase-mediated signal transduction"/>
    <property type="evidence" value="ECO:0007669"/>
    <property type="project" value="UniProtKB-UniRule"/>
</dbReference>
<evidence type="ECO:0000313" key="3">
    <source>
        <dbReference type="EMBL" id="EMF17338.1"/>
    </source>
</evidence>
<dbReference type="STRING" id="692275.N1QMS9"/>
<dbReference type="Gene3D" id="3.30.519.10">
    <property type="entry name" value="Guanine Nucleotide Dissociation Inhibitor, domain 2"/>
    <property type="match status" value="1"/>
</dbReference>
<accession>N1QMS9</accession>
<dbReference type="SUPFAM" id="SSF51905">
    <property type="entry name" value="FAD/NAD(P)-binding domain"/>
    <property type="match status" value="1"/>
</dbReference>
<reference evidence="3 4" key="1">
    <citation type="journal article" date="2012" name="PLoS Pathog.">
        <title>Diverse lifestyles and strategies of plant pathogenesis encoded in the genomes of eighteen Dothideomycetes fungi.</title>
        <authorList>
            <person name="Ohm R.A."/>
            <person name="Feau N."/>
            <person name="Henrissat B."/>
            <person name="Schoch C.L."/>
            <person name="Horwitz B.A."/>
            <person name="Barry K.W."/>
            <person name="Condon B.J."/>
            <person name="Copeland A.C."/>
            <person name="Dhillon B."/>
            <person name="Glaser F."/>
            <person name="Hesse C.N."/>
            <person name="Kosti I."/>
            <person name="LaButti K."/>
            <person name="Lindquist E.A."/>
            <person name="Lucas S."/>
            <person name="Salamov A.A."/>
            <person name="Bradshaw R.E."/>
            <person name="Ciuffetti L."/>
            <person name="Hamelin R.C."/>
            <person name="Kema G.H.J."/>
            <person name="Lawrence C."/>
            <person name="Scott J.A."/>
            <person name="Spatafora J.W."/>
            <person name="Turgeon B.G."/>
            <person name="de Wit P.J.G.M."/>
            <person name="Zhong S."/>
            <person name="Goodwin S.B."/>
            <person name="Grigoriev I.V."/>
        </authorList>
    </citation>
    <scope>NUCLEOTIDE SEQUENCE [LARGE SCALE GENOMIC DNA]</scope>
    <source>
        <strain evidence="3 4">SO2202</strain>
    </source>
</reference>
<dbReference type="PANTHER" id="PTHR11787:SF4">
    <property type="entry name" value="CHM, RAB ESCORT PROTEIN 1"/>
    <property type="match status" value="1"/>
</dbReference>
<evidence type="ECO:0000313" key="4">
    <source>
        <dbReference type="Proteomes" id="UP000016931"/>
    </source>
</evidence>
<dbReference type="PANTHER" id="PTHR11787">
    <property type="entry name" value="RAB GDP-DISSOCIATION INHIBITOR"/>
    <property type="match status" value="1"/>
</dbReference>
<dbReference type="OrthoDB" id="1923006at2759"/>
<dbReference type="OMA" id="HQYLEFQ"/>
<organism evidence="3 4">
    <name type="scientific">Sphaerulina musiva (strain SO2202)</name>
    <name type="common">Poplar stem canker fungus</name>
    <name type="synonym">Septoria musiva</name>
    <dbReference type="NCBI Taxonomy" id="692275"/>
    <lineage>
        <taxon>Eukaryota</taxon>
        <taxon>Fungi</taxon>
        <taxon>Dikarya</taxon>
        <taxon>Ascomycota</taxon>
        <taxon>Pezizomycotina</taxon>
        <taxon>Dothideomycetes</taxon>
        <taxon>Dothideomycetidae</taxon>
        <taxon>Mycosphaerellales</taxon>
        <taxon>Mycosphaerellaceae</taxon>
        <taxon>Sphaerulina</taxon>
    </lineage>
</organism>
<dbReference type="Gene3D" id="3.50.50.60">
    <property type="entry name" value="FAD/NAD(P)-binding domain"/>
    <property type="match status" value="1"/>
</dbReference>
<protein>
    <recommendedName>
        <fullName evidence="2">Rab proteins geranylgeranyltransferase</fullName>
    </recommendedName>
</protein>
<dbReference type="Proteomes" id="UP000016931">
    <property type="component" value="Unassembled WGS sequence"/>
</dbReference>
<dbReference type="GeneID" id="27900760"/>
<dbReference type="GO" id="GO:0005634">
    <property type="term" value="C:nucleus"/>
    <property type="evidence" value="ECO:0007669"/>
    <property type="project" value="TreeGrafter"/>
</dbReference>
<name>N1QMS9_SPHMS</name>
<dbReference type="RefSeq" id="XP_016765459.1">
    <property type="nucleotide sequence ID" value="XM_016903623.1"/>
</dbReference>
<keyword evidence="4" id="KW-1185">Reference proteome</keyword>
<gene>
    <name evidence="3" type="ORF">SEPMUDRAFT_146389</name>
</gene>
<dbReference type="AlphaFoldDB" id="N1QMS9"/>
<proteinExistence type="inferred from homology"/>
<dbReference type="PRINTS" id="PR00891">
    <property type="entry name" value="RABGDIREP"/>
</dbReference>
<dbReference type="HOGENOM" id="CLU_021695_3_1_1"/>
<comment type="similarity">
    <text evidence="1 2">Belongs to the Rab GDI family.</text>
</comment>
<dbReference type="GO" id="GO:0005968">
    <property type="term" value="C:Rab-protein geranylgeranyltransferase complex"/>
    <property type="evidence" value="ECO:0007669"/>
    <property type="project" value="TreeGrafter"/>
</dbReference>
<dbReference type="InterPro" id="IPR036188">
    <property type="entry name" value="FAD/NAD-bd_sf"/>
</dbReference>
<dbReference type="PIRSF" id="PIRSF037514">
    <property type="entry name" value="Rab_ger_ger_transf_A_fun"/>
    <property type="match status" value="1"/>
</dbReference>